<gene>
    <name evidence="1" type="ORF">M8744_03675</name>
</gene>
<organism evidence="1 2">
    <name type="scientific">Lutimaribacter degradans</name>
    <dbReference type="NCBI Taxonomy" id="2945989"/>
    <lineage>
        <taxon>Bacteria</taxon>
        <taxon>Pseudomonadati</taxon>
        <taxon>Pseudomonadota</taxon>
        <taxon>Alphaproteobacteria</taxon>
        <taxon>Rhodobacterales</taxon>
        <taxon>Roseobacteraceae</taxon>
        <taxon>Lutimaribacter</taxon>
    </lineage>
</organism>
<sequence>MSEAQSALRGTWHKGLVTVAEAGLQGMITLRGQTGEAGFADAVKQATGLDLPDTRTIVAADKRAIAWMSPDEWLLMCPYEDAHDMVAGLRAALAGRHHLVENVSDARAMFTLDGDDATLREVLAKLAPVDLHPERFGPGEMRRTRFAQVPGAFWLTAPGAARVVCFRSVAQYMYDLLCVASSEGSAVGYFKP</sequence>
<evidence type="ECO:0000313" key="2">
    <source>
        <dbReference type="Proteomes" id="UP001203036"/>
    </source>
</evidence>
<name>A0ACC5ZST6_9RHOB</name>
<accession>A0ACC5ZST6</accession>
<dbReference type="EMBL" id="JAMQGO010000001">
    <property type="protein sequence ID" value="MCM2561238.1"/>
    <property type="molecule type" value="Genomic_DNA"/>
</dbReference>
<reference evidence="1" key="1">
    <citation type="submission" date="2022-06" db="EMBL/GenBank/DDBJ databases">
        <title>Lutimaribacter sp. EGI FJ00013, a novel bacterium isolated from a salt lake sediment enrichment.</title>
        <authorList>
            <person name="Gao L."/>
            <person name="Fang B.-Z."/>
            <person name="Li W.-J."/>
        </authorList>
    </citation>
    <scope>NUCLEOTIDE SEQUENCE</scope>
    <source>
        <strain evidence="1">EGI FJ00013</strain>
    </source>
</reference>
<proteinExistence type="predicted"/>
<dbReference type="Proteomes" id="UP001203036">
    <property type="component" value="Unassembled WGS sequence"/>
</dbReference>
<keyword evidence="2" id="KW-1185">Reference proteome</keyword>
<comment type="caution">
    <text evidence="1">The sequence shown here is derived from an EMBL/GenBank/DDBJ whole genome shotgun (WGS) entry which is preliminary data.</text>
</comment>
<protein>
    <submittedName>
        <fullName evidence="1">Sarcosine oxidase subunit gamma</fullName>
    </submittedName>
</protein>
<evidence type="ECO:0000313" key="1">
    <source>
        <dbReference type="EMBL" id="MCM2561238.1"/>
    </source>
</evidence>